<feature type="compositionally biased region" description="Polar residues" evidence="8">
    <location>
        <begin position="689"/>
        <end position="709"/>
    </location>
</feature>
<reference evidence="10" key="1">
    <citation type="journal article" date="2020" name="Stud. Mycol.">
        <title>101 Dothideomycetes genomes: a test case for predicting lifestyles and emergence of pathogens.</title>
        <authorList>
            <person name="Haridas S."/>
            <person name="Albert R."/>
            <person name="Binder M."/>
            <person name="Bloem J."/>
            <person name="Labutti K."/>
            <person name="Salamov A."/>
            <person name="Andreopoulos B."/>
            <person name="Baker S."/>
            <person name="Barry K."/>
            <person name="Bills G."/>
            <person name="Bluhm B."/>
            <person name="Cannon C."/>
            <person name="Castanera R."/>
            <person name="Culley D."/>
            <person name="Daum C."/>
            <person name="Ezra D."/>
            <person name="Gonzalez J."/>
            <person name="Henrissat B."/>
            <person name="Kuo A."/>
            <person name="Liang C."/>
            <person name="Lipzen A."/>
            <person name="Lutzoni F."/>
            <person name="Magnuson J."/>
            <person name="Mondo S."/>
            <person name="Nolan M."/>
            <person name="Ohm R."/>
            <person name="Pangilinan J."/>
            <person name="Park H.-J."/>
            <person name="Ramirez L."/>
            <person name="Alfaro M."/>
            <person name="Sun H."/>
            <person name="Tritt A."/>
            <person name="Yoshinaga Y."/>
            <person name="Zwiers L.-H."/>
            <person name="Turgeon B."/>
            <person name="Goodwin S."/>
            <person name="Spatafora J."/>
            <person name="Crous P."/>
            <person name="Grigoriev I."/>
        </authorList>
    </citation>
    <scope>NUCLEOTIDE SEQUENCE</scope>
    <source>
        <strain evidence="10">CBS 122367</strain>
    </source>
</reference>
<name>A0A6G1IVF9_9PLEO</name>
<feature type="region of interest" description="Disordered" evidence="8">
    <location>
        <begin position="675"/>
        <end position="732"/>
    </location>
</feature>
<evidence type="ECO:0000313" key="10">
    <source>
        <dbReference type="EMBL" id="KAF2681869.1"/>
    </source>
</evidence>
<evidence type="ECO:0000256" key="1">
    <source>
        <dbReference type="ARBA" id="ARBA00004123"/>
    </source>
</evidence>
<dbReference type="InterPro" id="IPR051615">
    <property type="entry name" value="Transcr_Regulatory_Elem"/>
</dbReference>
<dbReference type="GO" id="GO:0008270">
    <property type="term" value="F:zinc ion binding"/>
    <property type="evidence" value="ECO:0007669"/>
    <property type="project" value="InterPro"/>
</dbReference>
<feature type="domain" description="Zn(2)-C6 fungal-type" evidence="9">
    <location>
        <begin position="38"/>
        <end position="70"/>
    </location>
</feature>
<gene>
    <name evidence="10" type="ORF">K458DRAFT_308412</name>
</gene>
<evidence type="ECO:0000259" key="9">
    <source>
        <dbReference type="PROSITE" id="PS50048"/>
    </source>
</evidence>
<dbReference type="SUPFAM" id="SSF57701">
    <property type="entry name" value="Zn2/Cys6 DNA-binding domain"/>
    <property type="match status" value="1"/>
</dbReference>
<evidence type="ECO:0000256" key="7">
    <source>
        <dbReference type="ARBA" id="ARBA00023242"/>
    </source>
</evidence>
<organism evidence="10 11">
    <name type="scientific">Lentithecium fluviatile CBS 122367</name>
    <dbReference type="NCBI Taxonomy" id="1168545"/>
    <lineage>
        <taxon>Eukaryota</taxon>
        <taxon>Fungi</taxon>
        <taxon>Dikarya</taxon>
        <taxon>Ascomycota</taxon>
        <taxon>Pezizomycotina</taxon>
        <taxon>Dothideomycetes</taxon>
        <taxon>Pleosporomycetidae</taxon>
        <taxon>Pleosporales</taxon>
        <taxon>Massarineae</taxon>
        <taxon>Lentitheciaceae</taxon>
        <taxon>Lentithecium</taxon>
    </lineage>
</organism>
<keyword evidence="3" id="KW-0862">Zinc</keyword>
<dbReference type="InterPro" id="IPR007219">
    <property type="entry name" value="XnlR_reg_dom"/>
</dbReference>
<dbReference type="GO" id="GO:0006351">
    <property type="term" value="P:DNA-templated transcription"/>
    <property type="evidence" value="ECO:0007669"/>
    <property type="project" value="InterPro"/>
</dbReference>
<proteinExistence type="predicted"/>
<dbReference type="CDD" id="cd00067">
    <property type="entry name" value="GAL4"/>
    <property type="match status" value="1"/>
</dbReference>
<dbReference type="EMBL" id="MU005589">
    <property type="protein sequence ID" value="KAF2681869.1"/>
    <property type="molecule type" value="Genomic_DNA"/>
</dbReference>
<dbReference type="GO" id="GO:0005634">
    <property type="term" value="C:nucleus"/>
    <property type="evidence" value="ECO:0007669"/>
    <property type="project" value="UniProtKB-SubCell"/>
</dbReference>
<evidence type="ECO:0000313" key="11">
    <source>
        <dbReference type="Proteomes" id="UP000799291"/>
    </source>
</evidence>
<feature type="compositionally biased region" description="Low complexity" evidence="8">
    <location>
        <begin position="776"/>
        <end position="787"/>
    </location>
</feature>
<dbReference type="Pfam" id="PF00172">
    <property type="entry name" value="Zn_clus"/>
    <property type="match status" value="1"/>
</dbReference>
<dbReference type="SMART" id="SM00066">
    <property type="entry name" value="GAL4"/>
    <property type="match status" value="1"/>
</dbReference>
<keyword evidence="6" id="KW-0804">Transcription</keyword>
<evidence type="ECO:0000256" key="5">
    <source>
        <dbReference type="ARBA" id="ARBA00023125"/>
    </source>
</evidence>
<dbReference type="InterPro" id="IPR001138">
    <property type="entry name" value="Zn2Cys6_DnaBD"/>
</dbReference>
<dbReference type="InterPro" id="IPR036864">
    <property type="entry name" value="Zn2-C6_fun-type_DNA-bd_sf"/>
</dbReference>
<feature type="region of interest" description="Disordered" evidence="8">
    <location>
        <begin position="774"/>
        <end position="835"/>
    </location>
</feature>
<dbReference type="GO" id="GO:0003677">
    <property type="term" value="F:DNA binding"/>
    <property type="evidence" value="ECO:0007669"/>
    <property type="project" value="UniProtKB-KW"/>
</dbReference>
<dbReference type="GO" id="GO:0000981">
    <property type="term" value="F:DNA-binding transcription factor activity, RNA polymerase II-specific"/>
    <property type="evidence" value="ECO:0007669"/>
    <property type="project" value="InterPro"/>
</dbReference>
<dbReference type="Pfam" id="PF04082">
    <property type="entry name" value="Fungal_trans"/>
    <property type="match status" value="1"/>
</dbReference>
<dbReference type="PROSITE" id="PS00463">
    <property type="entry name" value="ZN2_CY6_FUNGAL_1"/>
    <property type="match status" value="1"/>
</dbReference>
<sequence length="881" mass="98704">MQSFTFAPPTLAPRENQRNYVFVDEHNRHKRLKAVMRACEGCRRRKIKCDAATTNAWPCAACIRLKLNCVPPTVSYDKDWNANTQTFELETKPLEYAVPDPQQDYRRASVMSAPHGHLQQMQPSLPPTPVTGTYADGMRMYQTASYVDQQPQEHIQYAPMPPPHVVQQNINYAPQQMYSEAPSSAPAMTMTPPATEGPWNQDSSSSLTDALGELKIDHDAVAPYIANQRKALAETPAQEEFEVQLPPSTSLDQTVRIPPEMMPAEDQALHYFEYYFANIHPYFPVISKTYFYQQWQSARDSISPLLLEAIFACASLMLGDDAEGHKWLALASKHEESFKDVPRLSTMQAMILLLKAREASPKRGYFWRSWMAVVGLVAMAKDLELHEHLENHQLGKSCGSTPHECITKTRVWQTLFMLEIMIGGPQGRSDFGVGLDSMDFEMPRSAAGLDASEFQISCQFTQFVRVVKNVQQSTVLHAKLKKKTNDWALDPSFVGHNADFPVWLRELPENMQIAYPPDGSAPWIPSHYIANMHCYHYLAVIMHLRPQLHAVSDSYDGIWKQHMIACYTAAKNMCRLQEAVLKTYGLPGLLCMVRGLSFTVYSVLTCTMLHLVAITCPDPELNNDAREFFVRHMRILETVAPSWPMPEMHEQIDNLRQAFSADVTKPFELKVSFPFGSPQVPPQSSPTSNHGSYRSRLPSQHSPLNQPGQVNYHAHPITPPISASDHDTKADSPVAQSLVMMASGQRAPQPPGSRMQESVQWNPQRIFEQWNVAFGTPPSSTASQSSPPLRPPPTGTGYMGATQESNQPSYQIPSMSPPANSLQGAQPQLPASSSYAAPNASYVTPTMWQEVVASSFPDGLKRRWDHGSAATVDQSMYKRAR</sequence>
<keyword evidence="2" id="KW-0479">Metal-binding</keyword>
<dbReference type="PROSITE" id="PS50048">
    <property type="entry name" value="ZN2_CY6_FUNGAL_2"/>
    <property type="match status" value="1"/>
</dbReference>
<feature type="compositionally biased region" description="Polar residues" evidence="8">
    <location>
        <begin position="802"/>
        <end position="826"/>
    </location>
</feature>
<evidence type="ECO:0000256" key="3">
    <source>
        <dbReference type="ARBA" id="ARBA00022833"/>
    </source>
</evidence>
<keyword evidence="7" id="KW-0539">Nucleus</keyword>
<evidence type="ECO:0000256" key="6">
    <source>
        <dbReference type="ARBA" id="ARBA00023163"/>
    </source>
</evidence>
<keyword evidence="4" id="KW-0805">Transcription regulation</keyword>
<dbReference type="OrthoDB" id="2283631at2759"/>
<dbReference type="AlphaFoldDB" id="A0A6G1IVF9"/>
<dbReference type="Gene3D" id="4.10.240.10">
    <property type="entry name" value="Zn(2)-C6 fungal-type DNA-binding domain"/>
    <property type="match status" value="1"/>
</dbReference>
<keyword evidence="11" id="KW-1185">Reference proteome</keyword>
<accession>A0A6G1IVF9</accession>
<evidence type="ECO:0000256" key="8">
    <source>
        <dbReference type="SAM" id="MobiDB-lite"/>
    </source>
</evidence>
<comment type="subcellular location">
    <subcellularLocation>
        <location evidence="1">Nucleus</location>
    </subcellularLocation>
</comment>
<protein>
    <recommendedName>
        <fullName evidence="9">Zn(2)-C6 fungal-type domain-containing protein</fullName>
    </recommendedName>
</protein>
<dbReference type="PANTHER" id="PTHR31313">
    <property type="entry name" value="TY1 ENHANCER ACTIVATOR"/>
    <property type="match status" value="1"/>
</dbReference>
<evidence type="ECO:0000256" key="2">
    <source>
        <dbReference type="ARBA" id="ARBA00022723"/>
    </source>
</evidence>
<dbReference type="Proteomes" id="UP000799291">
    <property type="component" value="Unassembled WGS sequence"/>
</dbReference>
<keyword evidence="5" id="KW-0238">DNA-binding</keyword>
<evidence type="ECO:0000256" key="4">
    <source>
        <dbReference type="ARBA" id="ARBA00023015"/>
    </source>
</evidence>
<dbReference type="CDD" id="cd12148">
    <property type="entry name" value="fungal_TF_MHR"/>
    <property type="match status" value="1"/>
</dbReference>
<dbReference type="PANTHER" id="PTHR31313:SF79">
    <property type="entry name" value="C6 FINGER DOMAIN-CONTAINING PROTEIN"/>
    <property type="match status" value="1"/>
</dbReference>